<dbReference type="SUPFAM" id="SSF53335">
    <property type="entry name" value="S-adenosyl-L-methionine-dependent methyltransferases"/>
    <property type="match status" value="1"/>
</dbReference>
<organism evidence="2 3">
    <name type="scientific">Natronospira bacteriovora</name>
    <dbReference type="NCBI Taxonomy" id="3069753"/>
    <lineage>
        <taxon>Bacteria</taxon>
        <taxon>Pseudomonadati</taxon>
        <taxon>Pseudomonadota</taxon>
        <taxon>Gammaproteobacteria</taxon>
        <taxon>Natronospirales</taxon>
        <taxon>Natronospiraceae</taxon>
        <taxon>Natronospira</taxon>
    </lineage>
</organism>
<dbReference type="Proteomes" id="UP001239019">
    <property type="component" value="Unassembled WGS sequence"/>
</dbReference>
<dbReference type="Pfam" id="PF13489">
    <property type="entry name" value="Methyltransf_23"/>
    <property type="match status" value="1"/>
</dbReference>
<accession>A0ABU0W4Q1</accession>
<gene>
    <name evidence="2" type="ORF">RBH19_03800</name>
</gene>
<dbReference type="EMBL" id="JAVDDT010000002">
    <property type="protein sequence ID" value="MDQ2068992.1"/>
    <property type="molecule type" value="Genomic_DNA"/>
</dbReference>
<evidence type="ECO:0000256" key="1">
    <source>
        <dbReference type="SAM" id="MobiDB-lite"/>
    </source>
</evidence>
<proteinExistence type="predicted"/>
<dbReference type="CDD" id="cd02440">
    <property type="entry name" value="AdoMet_MTases"/>
    <property type="match status" value="1"/>
</dbReference>
<feature type="region of interest" description="Disordered" evidence="1">
    <location>
        <begin position="69"/>
        <end position="88"/>
    </location>
</feature>
<dbReference type="InterPro" id="IPR029063">
    <property type="entry name" value="SAM-dependent_MTases_sf"/>
</dbReference>
<evidence type="ECO:0000313" key="2">
    <source>
        <dbReference type="EMBL" id="MDQ2068992.1"/>
    </source>
</evidence>
<protein>
    <recommendedName>
        <fullName evidence="4">Tellurite resistance methyltransferase TehB-like domain-containing protein</fullName>
    </recommendedName>
</protein>
<reference evidence="2 3" key="1">
    <citation type="submission" date="2023-08" db="EMBL/GenBank/DDBJ databases">
        <title>Whole-genome sequencing of halo(alkali)philic microorganisms from hypersaline lakes.</title>
        <authorList>
            <person name="Sorokin D.Y."/>
            <person name="Abbas B."/>
            <person name="Merkel A.Y."/>
        </authorList>
    </citation>
    <scope>NUCLEOTIDE SEQUENCE [LARGE SCALE GENOMIC DNA]</scope>
    <source>
        <strain evidence="2 3">AB-CW4</strain>
    </source>
</reference>
<comment type="caution">
    <text evidence="2">The sequence shown here is derived from an EMBL/GenBank/DDBJ whole genome shotgun (WGS) entry which is preliminary data.</text>
</comment>
<dbReference type="Gene3D" id="3.40.50.150">
    <property type="entry name" value="Vaccinia Virus protein VP39"/>
    <property type="match status" value="1"/>
</dbReference>
<sequence length="88" mass="9864">MLEHNPIDWYDQRGKNVAEQYKRLEFPEVHNWLLYLLPKPEGSVILDIGAGSGRDAVWLAERGHEVVAAEPSPASGNPMRAPRTGVRC</sequence>
<evidence type="ECO:0008006" key="4">
    <source>
        <dbReference type="Google" id="ProtNLM"/>
    </source>
</evidence>
<keyword evidence="3" id="KW-1185">Reference proteome</keyword>
<name>A0ABU0W4Q1_9GAMM</name>
<evidence type="ECO:0000313" key="3">
    <source>
        <dbReference type="Proteomes" id="UP001239019"/>
    </source>
</evidence>
<dbReference type="RefSeq" id="WP_306727487.1">
    <property type="nucleotide sequence ID" value="NZ_JAVDDT010000002.1"/>
</dbReference>